<reference evidence="2" key="1">
    <citation type="submission" date="2009-07" db="EMBL/GenBank/DDBJ databases">
        <title>Complete genome sequence of Zobellia galactanivorans Dsij.</title>
        <authorList>
            <consortium name="Genoscope - CEA"/>
        </authorList>
    </citation>
    <scope>NUCLEOTIDE SEQUENCE [LARGE SCALE GENOMIC DNA]</scope>
    <source>
        <strain evidence="2">DSM 12802 / CCUG 47099 / CIP 106680 / NCIMB 13871 / Dsij</strain>
    </source>
</reference>
<dbReference type="STRING" id="63186.ZOBELLIA_2301"/>
<protein>
    <submittedName>
        <fullName evidence="1">Hypothetical membrane protein</fullName>
    </submittedName>
</protein>
<organism evidence="1 2">
    <name type="scientific">Zobellia galactanivorans (strain DSM 12802 / CCUG 47099 / CIP 106680 / NCIMB 13871 / Dsij)</name>
    <dbReference type="NCBI Taxonomy" id="63186"/>
    <lineage>
        <taxon>Bacteria</taxon>
        <taxon>Pseudomonadati</taxon>
        <taxon>Bacteroidota</taxon>
        <taxon>Flavobacteriia</taxon>
        <taxon>Flavobacteriales</taxon>
        <taxon>Flavobacteriaceae</taxon>
        <taxon>Zobellia</taxon>
    </lineage>
</organism>
<keyword evidence="2" id="KW-1185">Reference proteome</keyword>
<reference evidence="1 2" key="2">
    <citation type="journal article" date="2012" name="Environ. Microbiol.">
        <title>Characterization of the first alginolytic operons in a marine bacterium: from their emergence in marine Flavobacteriia to their independent transfers to marine Proteobacteria and human gut Bacteroides.</title>
        <authorList>
            <person name="Thomas F."/>
            <person name="Barbeyron T."/>
            <person name="Tonon T."/>
            <person name="Genicot S."/>
            <person name="Czjzek M."/>
            <person name="Michel G."/>
        </authorList>
    </citation>
    <scope>NUCLEOTIDE SEQUENCE [LARGE SCALE GENOMIC DNA]</scope>
    <source>
        <strain evidence="2">DSM 12802 / CCUG 47099 / CIP 106680 / NCIMB 13871 / Dsij</strain>
    </source>
</reference>
<evidence type="ECO:0000313" key="2">
    <source>
        <dbReference type="Proteomes" id="UP000008898"/>
    </source>
</evidence>
<dbReference type="HOGENOM" id="CLU_2222250_0_0_10"/>
<dbReference type="AlphaFoldDB" id="G0LBU2"/>
<dbReference type="KEGG" id="zga:ZOBELLIA_2301"/>
<sequence>MKLFFNSRSRLSTGQFGIGFLVVGFFSPFLGTIPKCLGTVLQKLFLPSRYHNTADIEPLGSAGVQRILMASMETFALNRGLNFMRFPFMILVEFKLSFLTKPLVRF</sequence>
<gene>
    <name evidence="1" type="ordered locus">zobellia_2301</name>
</gene>
<proteinExistence type="predicted"/>
<name>G0LBU2_ZOBGA</name>
<evidence type="ECO:0000313" key="1">
    <source>
        <dbReference type="EMBL" id="CAZ96456.1"/>
    </source>
</evidence>
<accession>G0LBU2</accession>
<dbReference type="EMBL" id="FP476056">
    <property type="protein sequence ID" value="CAZ96456.1"/>
    <property type="molecule type" value="Genomic_DNA"/>
</dbReference>
<dbReference type="Proteomes" id="UP000008898">
    <property type="component" value="Chromosome"/>
</dbReference>